<dbReference type="InterPro" id="IPR027417">
    <property type="entry name" value="P-loop_NTPase"/>
</dbReference>
<evidence type="ECO:0000256" key="8">
    <source>
        <dbReference type="ARBA" id="ARBA00022967"/>
    </source>
</evidence>
<dbReference type="PROSITE" id="PS00211">
    <property type="entry name" value="ABC_TRANSPORTER_1"/>
    <property type="match status" value="1"/>
</dbReference>
<dbReference type="EMBL" id="AE016958">
    <property type="protein sequence ID" value="AAS06285.1"/>
    <property type="molecule type" value="Genomic_DNA"/>
</dbReference>
<evidence type="ECO:0000256" key="4">
    <source>
        <dbReference type="ARBA" id="ARBA00022519"/>
    </source>
</evidence>
<gene>
    <name evidence="17" type="ordered locus">MAP_3735c</name>
</gene>
<dbReference type="GO" id="GO:0140359">
    <property type="term" value="F:ABC-type transporter activity"/>
    <property type="evidence" value="ECO:0007669"/>
    <property type="project" value="InterPro"/>
</dbReference>
<feature type="transmembrane region" description="Helical" evidence="14">
    <location>
        <begin position="121"/>
        <end position="145"/>
    </location>
</feature>
<dbReference type="HOGENOM" id="CLU_000604_84_9_11"/>
<feature type="domain" description="ABC transmembrane type-1" evidence="16">
    <location>
        <begin position="1"/>
        <end position="146"/>
    </location>
</feature>
<evidence type="ECO:0000256" key="10">
    <source>
        <dbReference type="ARBA" id="ARBA00023136"/>
    </source>
</evidence>
<dbReference type="AlphaFoldDB" id="Q73TI3"/>
<dbReference type="SUPFAM" id="SSF90123">
    <property type="entry name" value="ABC transporter transmembrane region"/>
    <property type="match status" value="1"/>
</dbReference>
<keyword evidence="10 14" id="KW-0472">Membrane</keyword>
<sequence>MALVTLLPVLIGLVMYQRAMASADTKYPEFMQWLARLNSAAVEFVNGIGVVKAFGTPGVASRRFQEVSRAFAHFFLDWAKSTSVAAVIAETLLSPPSILVVVAGAGGALTANGKLPLDSFIAFLVFGTVITAGLMTVMMSIHPLVTALGVARDIRELLAGPELPTPDEPVGLDPSSAAPVVRLRDVVFTYGETVALSGINLELDRNTITALVGPSGSGKSTLAKLLPRFDDPVEGSVELYGVDLRSVDPAELYRHVAFVFQDAELLRMSIRDNIRLSRPDADDVAVRDAADRAQILERIEQLPRGFDSVVGEDAELSGGERQRVCIARAILADRPVLVLDEATASADPENEARIQDALNEAASGRTVLVIAHRLNTIRGADHIVVLDDGRIAEQGTHFELLESKGLYARLWEHDRRVQSGVAEHMEVGR</sequence>
<dbReference type="InterPro" id="IPR003439">
    <property type="entry name" value="ABC_transporter-like_ATP-bd"/>
</dbReference>
<organism evidence="17 18">
    <name type="scientific">Mycolicibacterium paratuberculosis (strain ATCC BAA-968 / K-10)</name>
    <name type="common">Mycobacterium paratuberculosis</name>
    <dbReference type="NCBI Taxonomy" id="262316"/>
    <lineage>
        <taxon>Bacteria</taxon>
        <taxon>Bacillati</taxon>
        <taxon>Actinomycetota</taxon>
        <taxon>Actinomycetes</taxon>
        <taxon>Mycobacteriales</taxon>
        <taxon>Mycobacteriaceae</taxon>
        <taxon>Mycobacterium</taxon>
        <taxon>Mycobacterium avium complex (MAC)</taxon>
    </lineage>
</organism>
<dbReference type="PROSITE" id="PS50893">
    <property type="entry name" value="ABC_TRANSPORTER_2"/>
    <property type="match status" value="1"/>
</dbReference>
<evidence type="ECO:0000256" key="14">
    <source>
        <dbReference type="SAM" id="Phobius"/>
    </source>
</evidence>
<evidence type="ECO:0000259" key="16">
    <source>
        <dbReference type="PROSITE" id="PS50929"/>
    </source>
</evidence>
<keyword evidence="7" id="KW-0067">ATP-binding</keyword>
<dbReference type="GO" id="GO:0005524">
    <property type="term" value="F:ATP binding"/>
    <property type="evidence" value="ECO:0007669"/>
    <property type="project" value="UniProtKB-KW"/>
</dbReference>
<keyword evidence="5 14" id="KW-0812">Transmembrane</keyword>
<dbReference type="SUPFAM" id="SSF52540">
    <property type="entry name" value="P-loop containing nucleoside triphosphate hydrolases"/>
    <property type="match status" value="1"/>
</dbReference>
<proteinExistence type="inferred from homology"/>
<comment type="subcellular location">
    <subcellularLocation>
        <location evidence="1">Cell inner membrane</location>
        <topology evidence="1">Multi-pass membrane protein</topology>
    </subcellularLocation>
</comment>
<keyword evidence="3" id="KW-1003">Cell membrane</keyword>
<dbReference type="Proteomes" id="UP000000580">
    <property type="component" value="Chromosome"/>
</dbReference>
<dbReference type="InterPro" id="IPR017871">
    <property type="entry name" value="ABC_transporter-like_CS"/>
</dbReference>
<evidence type="ECO:0000256" key="13">
    <source>
        <dbReference type="ARBA" id="ARBA00070320"/>
    </source>
</evidence>
<dbReference type="KEGG" id="mpa:MAP_3735c"/>
<evidence type="ECO:0000256" key="2">
    <source>
        <dbReference type="ARBA" id="ARBA00022448"/>
    </source>
</evidence>
<protein>
    <recommendedName>
        <fullName evidence="13">Mycobactin import ATP-binding/permease protein IrtB</fullName>
    </recommendedName>
</protein>
<evidence type="ECO:0000256" key="1">
    <source>
        <dbReference type="ARBA" id="ARBA00004429"/>
    </source>
</evidence>
<dbReference type="PROSITE" id="PS50929">
    <property type="entry name" value="ABC_TM1F"/>
    <property type="match status" value="1"/>
</dbReference>
<evidence type="ECO:0000256" key="7">
    <source>
        <dbReference type="ARBA" id="ARBA00022840"/>
    </source>
</evidence>
<dbReference type="SMART" id="SM00382">
    <property type="entry name" value="AAA"/>
    <property type="match status" value="1"/>
</dbReference>
<feature type="domain" description="ABC transporter" evidence="15">
    <location>
        <begin position="181"/>
        <end position="413"/>
    </location>
</feature>
<dbReference type="Gene3D" id="3.40.50.300">
    <property type="entry name" value="P-loop containing nucleotide triphosphate hydrolases"/>
    <property type="match status" value="1"/>
</dbReference>
<evidence type="ECO:0000313" key="18">
    <source>
        <dbReference type="Proteomes" id="UP000000580"/>
    </source>
</evidence>
<dbReference type="PANTHER" id="PTHR24221:SF654">
    <property type="entry name" value="ATP-BINDING CASSETTE SUB-FAMILY B MEMBER 6"/>
    <property type="match status" value="1"/>
</dbReference>
<dbReference type="GO" id="GO:0005886">
    <property type="term" value="C:plasma membrane"/>
    <property type="evidence" value="ECO:0007669"/>
    <property type="project" value="UniProtKB-SubCell"/>
</dbReference>
<keyword evidence="18" id="KW-1185">Reference proteome</keyword>
<evidence type="ECO:0000256" key="6">
    <source>
        <dbReference type="ARBA" id="ARBA00022741"/>
    </source>
</evidence>
<dbReference type="PANTHER" id="PTHR24221">
    <property type="entry name" value="ATP-BINDING CASSETTE SUB-FAMILY B"/>
    <property type="match status" value="1"/>
</dbReference>
<dbReference type="GO" id="GO:0034040">
    <property type="term" value="F:ATPase-coupled lipid transmembrane transporter activity"/>
    <property type="evidence" value="ECO:0007669"/>
    <property type="project" value="TreeGrafter"/>
</dbReference>
<comment type="similarity">
    <text evidence="11">Belongs to the ABC transporter superfamily. Siderophore-Fe(3+) uptake transporter (SIUT) (TC 3.A.1.21) family.</text>
</comment>
<dbReference type="InterPro" id="IPR039421">
    <property type="entry name" value="Type_1_exporter"/>
</dbReference>
<dbReference type="Gene3D" id="1.20.1560.10">
    <property type="entry name" value="ABC transporter type 1, transmembrane domain"/>
    <property type="match status" value="1"/>
</dbReference>
<feature type="transmembrane region" description="Helical" evidence="14">
    <location>
        <begin position="84"/>
        <end position="109"/>
    </location>
</feature>
<keyword evidence="6" id="KW-0547">Nucleotide-binding</keyword>
<evidence type="ECO:0000313" key="17">
    <source>
        <dbReference type="EMBL" id="AAS06285.1"/>
    </source>
</evidence>
<evidence type="ECO:0000256" key="12">
    <source>
        <dbReference type="ARBA" id="ARBA00066052"/>
    </source>
</evidence>
<dbReference type="Pfam" id="PF00005">
    <property type="entry name" value="ABC_tran"/>
    <property type="match status" value="1"/>
</dbReference>
<evidence type="ECO:0000256" key="9">
    <source>
        <dbReference type="ARBA" id="ARBA00022989"/>
    </source>
</evidence>
<dbReference type="InterPro" id="IPR003593">
    <property type="entry name" value="AAA+_ATPase"/>
</dbReference>
<dbReference type="FunFam" id="3.40.50.300:FF:000221">
    <property type="entry name" value="Multidrug ABC transporter ATP-binding protein"/>
    <property type="match status" value="1"/>
</dbReference>
<accession>Q73TI3</accession>
<dbReference type="InterPro" id="IPR036640">
    <property type="entry name" value="ABC1_TM_sf"/>
</dbReference>
<dbReference type="InterPro" id="IPR011527">
    <property type="entry name" value="ABC1_TM_dom"/>
</dbReference>
<dbReference type="STRING" id="262316.MAP_3735c"/>
<dbReference type="eggNOG" id="COG1132">
    <property type="taxonomic scope" value="Bacteria"/>
</dbReference>
<keyword evidence="8" id="KW-1278">Translocase</keyword>
<dbReference type="GO" id="GO:0016887">
    <property type="term" value="F:ATP hydrolysis activity"/>
    <property type="evidence" value="ECO:0007669"/>
    <property type="project" value="InterPro"/>
</dbReference>
<keyword evidence="4" id="KW-0997">Cell inner membrane</keyword>
<keyword evidence="2" id="KW-0813">Transport</keyword>
<comment type="subunit">
    <text evidence="12">Forms a heterodimer with IrtA.</text>
</comment>
<keyword evidence="9 14" id="KW-1133">Transmembrane helix</keyword>
<evidence type="ECO:0000256" key="3">
    <source>
        <dbReference type="ARBA" id="ARBA00022475"/>
    </source>
</evidence>
<evidence type="ECO:0000259" key="15">
    <source>
        <dbReference type="PROSITE" id="PS50893"/>
    </source>
</evidence>
<evidence type="ECO:0000256" key="11">
    <source>
        <dbReference type="ARBA" id="ARBA00023455"/>
    </source>
</evidence>
<reference evidence="17 18" key="1">
    <citation type="journal article" date="2005" name="Proc. Natl. Acad. Sci. U.S.A.">
        <title>The complete genome sequence of Mycobacterium avium subspecies paratuberculosis.</title>
        <authorList>
            <person name="Li L."/>
            <person name="Bannantine J.P."/>
            <person name="Zhang Q."/>
            <person name="Amonsin A."/>
            <person name="May B.J."/>
            <person name="Alt D."/>
            <person name="Banerji N."/>
            <person name="Kanjilal S."/>
            <person name="Kapur V."/>
        </authorList>
    </citation>
    <scope>NUCLEOTIDE SEQUENCE [LARGE SCALE GENOMIC DNA]</scope>
    <source>
        <strain evidence="18">ATCC BAA-968 / K-10</strain>
    </source>
</reference>
<evidence type="ECO:0000256" key="5">
    <source>
        <dbReference type="ARBA" id="ARBA00022692"/>
    </source>
</evidence>
<name>Q73TI3_MYCPA</name>